<gene>
    <name evidence="1" type="ORF">JCM19240_2012</name>
</gene>
<evidence type="ECO:0000313" key="1">
    <source>
        <dbReference type="EMBL" id="GAL33316.1"/>
    </source>
</evidence>
<name>A0A090T039_9VIBR</name>
<dbReference type="Proteomes" id="UP000029224">
    <property type="component" value="Unassembled WGS sequence"/>
</dbReference>
<evidence type="ECO:0000313" key="2">
    <source>
        <dbReference type="Proteomes" id="UP000029224"/>
    </source>
</evidence>
<proteinExistence type="predicted"/>
<organism evidence="1 2">
    <name type="scientific">Vibrio maritimus</name>
    <dbReference type="NCBI Taxonomy" id="990268"/>
    <lineage>
        <taxon>Bacteria</taxon>
        <taxon>Pseudomonadati</taxon>
        <taxon>Pseudomonadota</taxon>
        <taxon>Gammaproteobacteria</taxon>
        <taxon>Vibrionales</taxon>
        <taxon>Vibrionaceae</taxon>
        <taxon>Vibrio</taxon>
    </lineage>
</organism>
<sequence length="61" mass="6272">MAMSTPAGAVATAVVAAAVSSDEDVAGSDAQPNMSALITAIDRADFIDVMGCPFYFWLGHH</sequence>
<accession>A0A090T039</accession>
<dbReference type="AlphaFoldDB" id="A0A090T039"/>
<comment type="caution">
    <text evidence="1">The sequence shown here is derived from an EMBL/GenBank/DDBJ whole genome shotgun (WGS) entry which is preliminary data.</text>
</comment>
<reference evidence="1 2" key="1">
    <citation type="submission" date="2014-09" db="EMBL/GenBank/DDBJ databases">
        <title>Vibrio maritimus JCM 19240. (C210) whole genome shotgun sequence.</title>
        <authorList>
            <person name="Sawabe T."/>
            <person name="Meirelles P."/>
            <person name="Nakanishi M."/>
            <person name="Sayaka M."/>
            <person name="Hattori M."/>
            <person name="Ohkuma M."/>
        </authorList>
    </citation>
    <scope>NUCLEOTIDE SEQUENCE [LARGE SCALE GENOMIC DNA]</scope>
    <source>
        <strain evidence="1 2">JCM 19240</strain>
    </source>
</reference>
<reference evidence="1 2" key="2">
    <citation type="submission" date="2014-09" db="EMBL/GenBank/DDBJ databases">
        <authorList>
            <consortium name="NBRP consortium"/>
            <person name="Sawabe T."/>
            <person name="Meirelles P."/>
            <person name="Nakanishi M."/>
            <person name="Sayaka M."/>
            <person name="Hattori M."/>
            <person name="Ohkuma M."/>
        </authorList>
    </citation>
    <scope>NUCLEOTIDE SEQUENCE [LARGE SCALE GENOMIC DNA]</scope>
    <source>
        <strain evidence="1 2">JCM 19240</strain>
    </source>
</reference>
<keyword evidence="2" id="KW-1185">Reference proteome</keyword>
<protein>
    <submittedName>
        <fullName evidence="1">Uncharacterized protein</fullName>
    </submittedName>
</protein>
<dbReference type="EMBL" id="BBMT01000003">
    <property type="protein sequence ID" value="GAL33316.1"/>
    <property type="molecule type" value="Genomic_DNA"/>
</dbReference>